<dbReference type="OrthoDB" id="9811073at2"/>
<reference evidence="2" key="1">
    <citation type="journal article" date="2014" name="Genome Announc.">
        <title>Complete Genome Sequence of Campylobacter iguaniorum Strain 1485ET, Isolated from a Bearded Dragon (Pogona vitticeps).</title>
        <authorList>
            <person name="Gilbert M.J."/>
            <person name="Miller W.G."/>
            <person name="Yee E."/>
            <person name="Kik M."/>
            <person name="Wagenaar J.A."/>
            <person name="Duim B."/>
        </authorList>
    </citation>
    <scope>NUCLEOTIDE SEQUENCE [LARGE SCALE GENOMIC DNA]</scope>
    <source>
        <strain evidence="2">1485E</strain>
    </source>
</reference>
<keyword evidence="1" id="KW-0808">Transferase</keyword>
<dbReference type="EMBL" id="CP009043">
    <property type="protein sequence ID" value="AII14993.1"/>
    <property type="molecule type" value="Genomic_DNA"/>
</dbReference>
<dbReference type="Gene3D" id="3.40.50.300">
    <property type="entry name" value="P-loop containing nucleotide triphosphate hydrolases"/>
    <property type="match status" value="1"/>
</dbReference>
<evidence type="ECO:0000313" key="2">
    <source>
        <dbReference type="Proteomes" id="UP000028486"/>
    </source>
</evidence>
<accession>A0A076FBD9</accession>
<dbReference type="eggNOG" id="COG0470">
    <property type="taxonomic scope" value="Bacteria"/>
</dbReference>
<dbReference type="EC" id="2.7.7.7" evidence="1"/>
<keyword evidence="2" id="KW-1185">Reference proteome</keyword>
<dbReference type="InterPro" id="IPR027417">
    <property type="entry name" value="P-loop_NTPase"/>
</dbReference>
<dbReference type="GO" id="GO:0003887">
    <property type="term" value="F:DNA-directed DNA polymerase activity"/>
    <property type="evidence" value="ECO:0007669"/>
    <property type="project" value="UniProtKB-EC"/>
</dbReference>
<organism evidence="1 2">
    <name type="scientific">Campylobacter iguaniorum</name>
    <dbReference type="NCBI Taxonomy" id="1244531"/>
    <lineage>
        <taxon>Bacteria</taxon>
        <taxon>Pseudomonadati</taxon>
        <taxon>Campylobacterota</taxon>
        <taxon>Epsilonproteobacteria</taxon>
        <taxon>Campylobacterales</taxon>
        <taxon>Campylobacteraceae</taxon>
        <taxon>Campylobacter</taxon>
    </lineage>
</organism>
<proteinExistence type="predicted"/>
<keyword evidence="1" id="KW-0548">Nucleotidyltransferase</keyword>
<dbReference type="Proteomes" id="UP000028486">
    <property type="component" value="Chromosome"/>
</dbReference>
<name>A0A076FBD9_9BACT</name>
<dbReference type="KEGG" id="caj:CIG1485E_1159"/>
<dbReference type="RefSeq" id="WP_038454572.1">
    <property type="nucleotide sequence ID" value="NZ_CP009043.1"/>
</dbReference>
<protein>
    <submittedName>
        <fullName evidence="1">DNA polymerase III, delta prime subunit</fullName>
        <ecNumber evidence="1">2.7.7.7</ecNumber>
    </submittedName>
</protein>
<dbReference type="SUPFAM" id="SSF52540">
    <property type="entry name" value="P-loop containing nucleoside triphosphate hydrolases"/>
    <property type="match status" value="1"/>
</dbReference>
<dbReference type="STRING" id="1244531.CIG2463D_1250"/>
<dbReference type="Pfam" id="PF13177">
    <property type="entry name" value="DNA_pol3_delta2"/>
    <property type="match status" value="1"/>
</dbReference>
<evidence type="ECO:0000313" key="1">
    <source>
        <dbReference type="EMBL" id="AII14993.1"/>
    </source>
</evidence>
<sequence>MHSKIIISDDFESVKQDIIGFNDPNFVRIFEYESFLIENAKEVINEAYIAESREKIIVVMALKFGIDPQNALLKILEEPPRNITFIIVAKSKNLLLPTIRSRLMIEIRKKETPRMALELNLKRLNLKDIYNFIEEQSNLEKTESLSKNELLNLVKSIVCEAIEVGVKFKEEDYEYFYKLYRLVDLNTKAAPALTPLLLLIMQRSK</sequence>
<dbReference type="AlphaFoldDB" id="A0A076FBD9"/>
<dbReference type="NCBIfam" id="NF006296">
    <property type="entry name" value="PRK08485.1"/>
    <property type="match status" value="1"/>
</dbReference>
<gene>
    <name evidence="1" type="primary">holB</name>
    <name evidence="1" type="ORF">CIG1485E_1159</name>
</gene>
<dbReference type="HOGENOM" id="CLU_114054_0_0_7"/>